<evidence type="ECO:0000313" key="1">
    <source>
        <dbReference type="EMBL" id="OGL42791.1"/>
    </source>
</evidence>
<reference evidence="1 2" key="1">
    <citation type="journal article" date="2016" name="Nat. Commun.">
        <title>Thousands of microbial genomes shed light on interconnected biogeochemical processes in an aquifer system.</title>
        <authorList>
            <person name="Anantharaman K."/>
            <person name="Brown C.T."/>
            <person name="Hug L.A."/>
            <person name="Sharon I."/>
            <person name="Castelle C.J."/>
            <person name="Probst A.J."/>
            <person name="Thomas B.C."/>
            <person name="Singh A."/>
            <person name="Wilkins M.J."/>
            <person name="Karaoz U."/>
            <person name="Brodie E.L."/>
            <person name="Williams K.H."/>
            <person name="Hubbard S.S."/>
            <person name="Banfield J.F."/>
        </authorList>
    </citation>
    <scope>NUCLEOTIDE SEQUENCE [LARGE SCALE GENOMIC DNA]</scope>
</reference>
<accession>A0A1F7RMW9</accession>
<proteinExistence type="predicted"/>
<organism evidence="1 2">
    <name type="scientific">Candidatus Schekmanbacteria bacterium GWA2_38_11</name>
    <dbReference type="NCBI Taxonomy" id="1817876"/>
    <lineage>
        <taxon>Bacteria</taxon>
        <taxon>Candidatus Schekmaniibacteriota</taxon>
    </lineage>
</organism>
<gene>
    <name evidence="1" type="ORF">A2042_09580</name>
</gene>
<protein>
    <submittedName>
        <fullName evidence="1">Uncharacterized protein</fullName>
    </submittedName>
</protein>
<comment type="caution">
    <text evidence="1">The sequence shown here is derived from an EMBL/GenBank/DDBJ whole genome shotgun (WGS) entry which is preliminary data.</text>
</comment>
<name>A0A1F7RMW9_9BACT</name>
<evidence type="ECO:0000313" key="2">
    <source>
        <dbReference type="Proteomes" id="UP000178526"/>
    </source>
</evidence>
<dbReference type="AlphaFoldDB" id="A0A1F7RMW9"/>
<dbReference type="Proteomes" id="UP000178526">
    <property type="component" value="Unassembled WGS sequence"/>
</dbReference>
<sequence length="68" mass="7845">MFIFLTINDVIYYNTKMSRSIRPGRIRRVDTGGKKWKSVFRFTTKKQTTIVASFKISKPAGGIEPPTY</sequence>
<dbReference type="EMBL" id="MGDB01000026">
    <property type="protein sequence ID" value="OGL42791.1"/>
    <property type="molecule type" value="Genomic_DNA"/>
</dbReference>